<proteinExistence type="predicted"/>
<accession>A0A9P5WXP8</accession>
<keyword evidence="2" id="KW-1185">Reference proteome</keyword>
<sequence>MATPILCNMILFVSLLLHYSLIWHSMTMLLSQIWKITLYLSEYWDDPYALGTVGKPQSIAFRRYPDRCGTFSCC</sequence>
<organism evidence="1 2">
    <name type="scientific">Macrolepiota fuliginosa MF-IS2</name>
    <dbReference type="NCBI Taxonomy" id="1400762"/>
    <lineage>
        <taxon>Eukaryota</taxon>
        <taxon>Fungi</taxon>
        <taxon>Dikarya</taxon>
        <taxon>Basidiomycota</taxon>
        <taxon>Agaricomycotina</taxon>
        <taxon>Agaricomycetes</taxon>
        <taxon>Agaricomycetidae</taxon>
        <taxon>Agaricales</taxon>
        <taxon>Agaricineae</taxon>
        <taxon>Agaricaceae</taxon>
        <taxon>Macrolepiota</taxon>
    </lineage>
</organism>
<protein>
    <submittedName>
        <fullName evidence="1">Uncharacterized protein</fullName>
    </submittedName>
</protein>
<reference evidence="1" key="1">
    <citation type="submission" date="2020-11" db="EMBL/GenBank/DDBJ databases">
        <authorList>
            <consortium name="DOE Joint Genome Institute"/>
            <person name="Ahrendt S."/>
            <person name="Riley R."/>
            <person name="Andreopoulos W."/>
            <person name="Labutti K."/>
            <person name="Pangilinan J."/>
            <person name="Ruiz-Duenas F.J."/>
            <person name="Barrasa J.M."/>
            <person name="Sanchez-Garcia M."/>
            <person name="Camarero S."/>
            <person name="Miyauchi S."/>
            <person name="Serrano A."/>
            <person name="Linde D."/>
            <person name="Babiker R."/>
            <person name="Drula E."/>
            <person name="Ayuso-Fernandez I."/>
            <person name="Pacheco R."/>
            <person name="Padilla G."/>
            <person name="Ferreira P."/>
            <person name="Barriuso J."/>
            <person name="Kellner H."/>
            <person name="Castanera R."/>
            <person name="Alfaro M."/>
            <person name="Ramirez L."/>
            <person name="Pisabarro A.G."/>
            <person name="Kuo A."/>
            <person name="Tritt A."/>
            <person name="Lipzen A."/>
            <person name="He G."/>
            <person name="Yan M."/>
            <person name="Ng V."/>
            <person name="Cullen D."/>
            <person name="Martin F."/>
            <person name="Rosso M.-N."/>
            <person name="Henrissat B."/>
            <person name="Hibbett D."/>
            <person name="Martinez A.T."/>
            <person name="Grigoriev I.V."/>
        </authorList>
    </citation>
    <scope>NUCLEOTIDE SEQUENCE</scope>
    <source>
        <strain evidence="1">MF-IS2</strain>
    </source>
</reference>
<dbReference type="AlphaFoldDB" id="A0A9P5WXP8"/>
<dbReference type="Proteomes" id="UP000807342">
    <property type="component" value="Unassembled WGS sequence"/>
</dbReference>
<name>A0A9P5WXP8_9AGAR</name>
<dbReference type="EMBL" id="MU153304">
    <property type="protein sequence ID" value="KAF9439829.1"/>
    <property type="molecule type" value="Genomic_DNA"/>
</dbReference>
<comment type="caution">
    <text evidence="1">The sequence shown here is derived from an EMBL/GenBank/DDBJ whole genome shotgun (WGS) entry which is preliminary data.</text>
</comment>
<evidence type="ECO:0000313" key="2">
    <source>
        <dbReference type="Proteomes" id="UP000807342"/>
    </source>
</evidence>
<gene>
    <name evidence="1" type="ORF">P691DRAFT_768761</name>
</gene>
<evidence type="ECO:0000313" key="1">
    <source>
        <dbReference type="EMBL" id="KAF9439829.1"/>
    </source>
</evidence>